<gene>
    <name evidence="1" type="ORF">Adt_21496</name>
</gene>
<comment type="caution">
    <text evidence="1">The sequence shown here is derived from an EMBL/GenBank/DDBJ whole genome shotgun (WGS) entry which is preliminary data.</text>
</comment>
<organism evidence="1 2">
    <name type="scientific">Abeliophyllum distichum</name>
    <dbReference type="NCBI Taxonomy" id="126358"/>
    <lineage>
        <taxon>Eukaryota</taxon>
        <taxon>Viridiplantae</taxon>
        <taxon>Streptophyta</taxon>
        <taxon>Embryophyta</taxon>
        <taxon>Tracheophyta</taxon>
        <taxon>Spermatophyta</taxon>
        <taxon>Magnoliopsida</taxon>
        <taxon>eudicotyledons</taxon>
        <taxon>Gunneridae</taxon>
        <taxon>Pentapetalae</taxon>
        <taxon>asterids</taxon>
        <taxon>lamiids</taxon>
        <taxon>Lamiales</taxon>
        <taxon>Oleaceae</taxon>
        <taxon>Forsythieae</taxon>
        <taxon>Abeliophyllum</taxon>
    </lineage>
</organism>
<dbReference type="Proteomes" id="UP001604336">
    <property type="component" value="Unassembled WGS sequence"/>
</dbReference>
<sequence length="168" mass="19595">MDEFRFEAYENAKLYKEKTKKWHDKNIQKRQFEAGQKVLLFNSRLKLFPGKLRSRWSGPFIVVKVYPHGAVEVAHETKGKFKQYFVHLFATLRLSNFWRPADGMSSKIIAFVFFLSPSQVSRMCLSLCPGEAPVLLIVRIVPDMGRMLYMLPLHILDAHGMRLFISIM</sequence>
<dbReference type="EMBL" id="JBFOLK010000006">
    <property type="protein sequence ID" value="KAL2505875.1"/>
    <property type="molecule type" value="Genomic_DNA"/>
</dbReference>
<dbReference type="AlphaFoldDB" id="A0ABD1SZI3"/>
<name>A0ABD1SZI3_9LAMI</name>
<evidence type="ECO:0000313" key="1">
    <source>
        <dbReference type="EMBL" id="KAL2505875.1"/>
    </source>
</evidence>
<proteinExistence type="predicted"/>
<keyword evidence="2" id="KW-1185">Reference proteome</keyword>
<evidence type="ECO:0000313" key="2">
    <source>
        <dbReference type="Proteomes" id="UP001604336"/>
    </source>
</evidence>
<accession>A0ABD1SZI3</accession>
<reference evidence="2" key="1">
    <citation type="submission" date="2024-07" db="EMBL/GenBank/DDBJ databases">
        <title>Two chromosome-level genome assemblies of Korean endemic species Abeliophyllum distichum and Forsythia ovata (Oleaceae).</title>
        <authorList>
            <person name="Jang H."/>
        </authorList>
    </citation>
    <scope>NUCLEOTIDE SEQUENCE [LARGE SCALE GENOMIC DNA]</scope>
</reference>
<protein>
    <submittedName>
        <fullName evidence="1">Uncharacterized protein</fullName>
    </submittedName>
</protein>